<dbReference type="SMART" id="SM00256">
    <property type="entry name" value="FBOX"/>
    <property type="match status" value="1"/>
</dbReference>
<feature type="domain" description="ApaG" evidence="4">
    <location>
        <begin position="280"/>
        <end position="409"/>
    </location>
</feature>
<dbReference type="PROSITE" id="PS51087">
    <property type="entry name" value="APAG"/>
    <property type="match status" value="1"/>
</dbReference>
<accession>A0A131YLE5</accession>
<dbReference type="EMBL" id="GEDV01009826">
    <property type="protein sequence ID" value="JAP78731.1"/>
    <property type="molecule type" value="Transcribed_RNA"/>
</dbReference>
<reference evidence="5" key="1">
    <citation type="journal article" date="2016" name="Ticks Tick Borne Dis.">
        <title>De novo assembly and annotation of the salivary gland transcriptome of Rhipicephalus appendiculatus male and female ticks during blood feeding.</title>
        <authorList>
            <person name="de Castro M.H."/>
            <person name="de Klerk D."/>
            <person name="Pienaar R."/>
            <person name="Latif A.A."/>
            <person name="Rees D.J."/>
            <person name="Mans B.J."/>
        </authorList>
    </citation>
    <scope>NUCLEOTIDE SEQUENCE</scope>
    <source>
        <tissue evidence="5">Salivary glands</tissue>
    </source>
</reference>
<evidence type="ECO:0000259" key="4">
    <source>
        <dbReference type="PROSITE" id="PS51087"/>
    </source>
</evidence>
<evidence type="ECO:0000259" key="3">
    <source>
        <dbReference type="PROSITE" id="PS50181"/>
    </source>
</evidence>
<dbReference type="SUPFAM" id="SSF81383">
    <property type="entry name" value="F-box domain"/>
    <property type="match status" value="1"/>
</dbReference>
<dbReference type="InterPro" id="IPR037883">
    <property type="entry name" value="Knr4/Smi1-like_sf"/>
</dbReference>
<protein>
    <submittedName>
        <fullName evidence="5">F-box protein 3</fullName>
    </submittedName>
</protein>
<name>A0A131YLE5_RHIAP</name>
<dbReference type="SUPFAM" id="SSF160631">
    <property type="entry name" value="SMI1/KNR4-like"/>
    <property type="match status" value="1"/>
</dbReference>
<proteinExistence type="predicted"/>
<dbReference type="SUPFAM" id="SSF110069">
    <property type="entry name" value="ApaG-like"/>
    <property type="match status" value="1"/>
</dbReference>
<dbReference type="GO" id="GO:0005737">
    <property type="term" value="C:cytoplasm"/>
    <property type="evidence" value="ECO:0007669"/>
    <property type="project" value="TreeGrafter"/>
</dbReference>
<dbReference type="InterPro" id="IPR001810">
    <property type="entry name" value="F-box_dom"/>
</dbReference>
<feature type="domain" description="F-box" evidence="3">
    <location>
        <begin position="12"/>
        <end position="58"/>
    </location>
</feature>
<dbReference type="InterPro" id="IPR007474">
    <property type="entry name" value="ApaG_domain"/>
</dbReference>
<sequence>MEVVGTRRTPNRLSLDDMPCEILINICSYLDYQDLIRCSRLSRRLRDVCAHDPHWRGLCWKYWLETELPEGATWRSHFQELYRDLRRYVHCYAAMKTAWQKIKTFMQKHCPVIAQSIKGNAGTTEEQLDTAERKLGVRFPDDLRCCYRIHNGQRLASPGLMGSMSIPTHYRSESLLDLETAIAGFQSRDGLQGCMPLTFCLHSGLTQFIALHDTDGHAPGCVFYPSQDLTQGVRGHPLDAFITARSFQEWFTGYADMLENEEFVVLDNQPYRFYHVPGCELTTDNITVSVATCFMPELSSVNPPHFFHTYRITMSMSEDASDRESCQLETRHWIITDENGLEERVDGRGVVGEYPVMSPGAYFSWVSCTSLSTTFGNMKGHFVMRNLHTGDMTEVHCPVFNMKCLPYVTSAEREAIKRQRDAVKKAQ</sequence>
<dbReference type="Pfam" id="PF04379">
    <property type="entry name" value="DUF525"/>
    <property type="match status" value="1"/>
</dbReference>
<dbReference type="Pfam" id="PF12937">
    <property type="entry name" value="F-box-like"/>
    <property type="match status" value="1"/>
</dbReference>
<dbReference type="Gene3D" id="1.20.1280.50">
    <property type="match status" value="1"/>
</dbReference>
<organism evidence="5">
    <name type="scientific">Rhipicephalus appendiculatus</name>
    <name type="common">Brown ear tick</name>
    <dbReference type="NCBI Taxonomy" id="34631"/>
    <lineage>
        <taxon>Eukaryota</taxon>
        <taxon>Metazoa</taxon>
        <taxon>Ecdysozoa</taxon>
        <taxon>Arthropoda</taxon>
        <taxon>Chelicerata</taxon>
        <taxon>Arachnida</taxon>
        <taxon>Acari</taxon>
        <taxon>Parasitiformes</taxon>
        <taxon>Ixodida</taxon>
        <taxon>Ixodoidea</taxon>
        <taxon>Ixodidae</taxon>
        <taxon>Rhipicephalinae</taxon>
        <taxon>Rhipicephalus</taxon>
        <taxon>Rhipicephalus</taxon>
    </lineage>
</organism>
<dbReference type="PANTHER" id="PTHR46550:SF1">
    <property type="entry name" value="F-BOX PROTEIN 3"/>
    <property type="match status" value="1"/>
</dbReference>
<dbReference type="InterPro" id="IPR052121">
    <property type="entry name" value="F-box_SCF_Substrate_Recog"/>
</dbReference>
<evidence type="ECO:0000256" key="1">
    <source>
        <dbReference type="ARBA" id="ARBA00004906"/>
    </source>
</evidence>
<comment type="pathway">
    <text evidence="1">Protein modification; protein ubiquitination.</text>
</comment>
<dbReference type="InterPro" id="IPR036767">
    <property type="entry name" value="ApaG_sf"/>
</dbReference>
<dbReference type="PROSITE" id="PS50181">
    <property type="entry name" value="FBOX"/>
    <property type="match status" value="1"/>
</dbReference>
<evidence type="ECO:0000256" key="2">
    <source>
        <dbReference type="ARBA" id="ARBA00022786"/>
    </source>
</evidence>
<dbReference type="Gene3D" id="3.40.1580.10">
    <property type="entry name" value="SMI1/KNR4-like"/>
    <property type="match status" value="1"/>
</dbReference>
<dbReference type="AlphaFoldDB" id="A0A131YLE5"/>
<evidence type="ECO:0000313" key="5">
    <source>
        <dbReference type="EMBL" id="JAP78731.1"/>
    </source>
</evidence>
<dbReference type="PANTHER" id="PTHR46550">
    <property type="entry name" value="F-BOX ONLY PROTEIN 3"/>
    <property type="match status" value="1"/>
</dbReference>
<dbReference type="Pfam" id="PF09346">
    <property type="entry name" value="SMI1_KNR4"/>
    <property type="match status" value="1"/>
</dbReference>
<keyword evidence="2" id="KW-0833">Ubl conjugation pathway</keyword>
<dbReference type="Gene3D" id="2.60.40.1470">
    <property type="entry name" value="ApaG domain"/>
    <property type="match status" value="1"/>
</dbReference>
<dbReference type="InterPro" id="IPR036047">
    <property type="entry name" value="F-box-like_dom_sf"/>
</dbReference>
<dbReference type="SMART" id="SM00860">
    <property type="entry name" value="SMI1_KNR4"/>
    <property type="match status" value="1"/>
</dbReference>
<dbReference type="InterPro" id="IPR018958">
    <property type="entry name" value="Knr4/Smi1-like_dom"/>
</dbReference>